<dbReference type="RefSeq" id="WP_388108937.1">
    <property type="nucleotide sequence ID" value="NZ_JBIAHM010000008.1"/>
</dbReference>
<dbReference type="EMBL" id="JBIAHM010000008">
    <property type="protein sequence ID" value="MFE9601596.1"/>
    <property type="molecule type" value="Genomic_DNA"/>
</dbReference>
<feature type="region of interest" description="Disordered" evidence="1">
    <location>
        <begin position="134"/>
        <end position="156"/>
    </location>
</feature>
<evidence type="ECO:0000256" key="1">
    <source>
        <dbReference type="SAM" id="MobiDB-lite"/>
    </source>
</evidence>
<evidence type="ECO:0000313" key="2">
    <source>
        <dbReference type="EMBL" id="MFE9601596.1"/>
    </source>
</evidence>
<dbReference type="Proteomes" id="UP001601303">
    <property type="component" value="Unassembled WGS sequence"/>
</dbReference>
<gene>
    <name evidence="2" type="ORF">ACFYNQ_23890</name>
</gene>
<reference evidence="2 3" key="1">
    <citation type="submission" date="2024-10" db="EMBL/GenBank/DDBJ databases">
        <title>The Natural Products Discovery Center: Release of the First 8490 Sequenced Strains for Exploring Actinobacteria Biosynthetic Diversity.</title>
        <authorList>
            <person name="Kalkreuter E."/>
            <person name="Kautsar S.A."/>
            <person name="Yang D."/>
            <person name="Bader C.D."/>
            <person name="Teijaro C.N."/>
            <person name="Fluegel L."/>
            <person name="Davis C.M."/>
            <person name="Simpson J.R."/>
            <person name="Lauterbach L."/>
            <person name="Steele A.D."/>
            <person name="Gui C."/>
            <person name="Meng S."/>
            <person name="Li G."/>
            <person name="Viehrig K."/>
            <person name="Ye F."/>
            <person name="Su P."/>
            <person name="Kiefer A.F."/>
            <person name="Nichols A."/>
            <person name="Cepeda A.J."/>
            <person name="Yan W."/>
            <person name="Fan B."/>
            <person name="Jiang Y."/>
            <person name="Adhikari A."/>
            <person name="Zheng C.-J."/>
            <person name="Schuster L."/>
            <person name="Cowan T.M."/>
            <person name="Smanski M.J."/>
            <person name="Chevrette M.G."/>
            <person name="De Carvalho L.P.S."/>
            <person name="Shen B."/>
        </authorList>
    </citation>
    <scope>NUCLEOTIDE SEQUENCE [LARGE SCALE GENOMIC DNA]</scope>
    <source>
        <strain evidence="2 3">NPDC006488</strain>
    </source>
</reference>
<feature type="compositionally biased region" description="Low complexity" evidence="1">
    <location>
        <begin position="140"/>
        <end position="156"/>
    </location>
</feature>
<evidence type="ECO:0000313" key="3">
    <source>
        <dbReference type="Proteomes" id="UP001601303"/>
    </source>
</evidence>
<organism evidence="2 3">
    <name type="scientific">Streptomyces hokutonensis</name>
    <dbReference type="NCBI Taxonomy" id="1306990"/>
    <lineage>
        <taxon>Bacteria</taxon>
        <taxon>Bacillati</taxon>
        <taxon>Actinomycetota</taxon>
        <taxon>Actinomycetes</taxon>
        <taxon>Kitasatosporales</taxon>
        <taxon>Streptomycetaceae</taxon>
        <taxon>Streptomyces</taxon>
    </lineage>
</organism>
<name>A0ABW6M642_9ACTN</name>
<proteinExistence type="predicted"/>
<keyword evidence="3" id="KW-1185">Reference proteome</keyword>
<sequence>MELSEALDAVAADIRDHRITPDGHGLFTAIRHVDLLCHLVARTAADSEYRLLPAHPNAPARPPAEVLGLMAGHLERAVAHYTQALAPLVSFARPAPASLQGQLDAIDLHRRLRVHLDDAGQALEAARACLDGPCRPPTPSTAAAVPRRAATVRRSA</sequence>
<protein>
    <submittedName>
        <fullName evidence="2">Uncharacterized protein</fullName>
    </submittedName>
</protein>
<comment type="caution">
    <text evidence="2">The sequence shown here is derived from an EMBL/GenBank/DDBJ whole genome shotgun (WGS) entry which is preliminary data.</text>
</comment>
<accession>A0ABW6M642</accession>